<evidence type="ECO:0000256" key="4">
    <source>
        <dbReference type="ARBA" id="ARBA00022989"/>
    </source>
</evidence>
<evidence type="ECO:0000313" key="7">
    <source>
        <dbReference type="Proteomes" id="UP000504623"/>
    </source>
</evidence>
<evidence type="ECO:0000313" key="8">
    <source>
        <dbReference type="RefSeq" id="XP_006866103.1"/>
    </source>
</evidence>
<evidence type="ECO:0000256" key="1">
    <source>
        <dbReference type="ARBA" id="ARBA00004141"/>
    </source>
</evidence>
<organism evidence="7 8">
    <name type="scientific">Chrysochloris asiatica</name>
    <name type="common">Cape golden mole</name>
    <dbReference type="NCBI Taxonomy" id="185453"/>
    <lineage>
        <taxon>Eukaryota</taxon>
        <taxon>Metazoa</taxon>
        <taxon>Chordata</taxon>
        <taxon>Craniata</taxon>
        <taxon>Vertebrata</taxon>
        <taxon>Euteleostomi</taxon>
        <taxon>Mammalia</taxon>
        <taxon>Eutheria</taxon>
        <taxon>Afrotheria</taxon>
        <taxon>Chrysochloridae</taxon>
        <taxon>Chrysochlorinae</taxon>
        <taxon>Chrysochloris</taxon>
    </lineage>
</organism>
<protein>
    <submittedName>
        <fullName evidence="8">Germ cell-specific gene 1 protein</fullName>
    </submittedName>
</protein>
<keyword evidence="5" id="KW-0472">Membrane</keyword>
<dbReference type="PANTHER" id="PTHR10671">
    <property type="entry name" value="EPITHELIAL MEMBRANE PROTEIN-RELATED"/>
    <property type="match status" value="1"/>
</dbReference>
<comment type="subcellular location">
    <subcellularLocation>
        <location evidence="1">Membrane</location>
        <topology evidence="1">Multi-pass membrane protein</topology>
    </subcellularLocation>
</comment>
<gene>
    <name evidence="8" type="primary">GSG1</name>
</gene>
<comment type="similarity">
    <text evidence="2">Belongs to the GSG1 family.</text>
</comment>
<dbReference type="PANTHER" id="PTHR10671:SF43">
    <property type="entry name" value="GERM CELL-SPECIFIC GENE 1 PROTEIN"/>
    <property type="match status" value="1"/>
</dbReference>
<dbReference type="AlphaFoldDB" id="A0A9B0WRE0"/>
<evidence type="ECO:0000256" key="5">
    <source>
        <dbReference type="ARBA" id="ARBA00023136"/>
    </source>
</evidence>
<proteinExistence type="inferred from homology"/>
<sequence>MEFPKVFPSQRTFLSSIFSMLSLSHSTTSLHSSYWFVDTPKVPKPLCRKDLATKCFGMPMSLVGNNTNTSTQEMVQYCWETRDDQLSFHPFQSGMWLSCEETMENPGEKYRSFFELTPPAKRETLWLSLGAQITNIGLQFTSFCLLLMDSLFTGNPGCDLKLSAFAISSVLSSLLGMVGHVIYSPIFQATANLGPEDWKPHDWNYGWAFYTAWVSFTCCTASAVTTFSTTYTRTVLVEFKRRHRTSFKENPSRLPHHHQCFLQQLPSAAHLRGPSTGCHHYQNQSIRSISEGVDFYSELQNKGVQHGTGQERKEEVSAGSSIEEVQC</sequence>
<keyword evidence="7" id="KW-1185">Reference proteome</keyword>
<dbReference type="Gene3D" id="1.20.140.150">
    <property type="match status" value="1"/>
</dbReference>
<reference evidence="8" key="1">
    <citation type="submission" date="2025-08" db="UniProtKB">
        <authorList>
            <consortium name="RefSeq"/>
        </authorList>
    </citation>
    <scope>IDENTIFICATION</scope>
    <source>
        <tissue evidence="8">Spleen</tissue>
    </source>
</reference>
<dbReference type="Proteomes" id="UP000504623">
    <property type="component" value="Unplaced"/>
</dbReference>
<dbReference type="GeneID" id="102837846"/>
<feature type="region of interest" description="Disordered" evidence="6">
    <location>
        <begin position="303"/>
        <end position="327"/>
    </location>
</feature>
<evidence type="ECO:0000256" key="2">
    <source>
        <dbReference type="ARBA" id="ARBA00007425"/>
    </source>
</evidence>
<dbReference type="OrthoDB" id="10001768at2759"/>
<keyword evidence="4" id="KW-1133">Transmembrane helix</keyword>
<dbReference type="InterPro" id="IPR012478">
    <property type="entry name" value="GSG-1"/>
</dbReference>
<dbReference type="RefSeq" id="XP_006866103.1">
    <property type="nucleotide sequence ID" value="XM_006866041.1"/>
</dbReference>
<dbReference type="GO" id="GO:0005886">
    <property type="term" value="C:plasma membrane"/>
    <property type="evidence" value="ECO:0007669"/>
    <property type="project" value="TreeGrafter"/>
</dbReference>
<dbReference type="CTD" id="83445"/>
<evidence type="ECO:0000256" key="6">
    <source>
        <dbReference type="SAM" id="MobiDB-lite"/>
    </source>
</evidence>
<accession>A0A9B0WRE0</accession>
<dbReference type="Pfam" id="PF07803">
    <property type="entry name" value="GSG-1"/>
    <property type="match status" value="1"/>
</dbReference>
<keyword evidence="3" id="KW-0812">Transmembrane</keyword>
<evidence type="ECO:0000256" key="3">
    <source>
        <dbReference type="ARBA" id="ARBA00022692"/>
    </source>
</evidence>
<dbReference type="InterPro" id="IPR050579">
    <property type="entry name" value="PMP-22/EMP/MP20-like"/>
</dbReference>
<name>A0A9B0WRE0_CHRAS</name>